<dbReference type="PANTHER" id="PTHR43399:SF4">
    <property type="entry name" value="CELL WALL-ASSOCIATED PROTEASE"/>
    <property type="match status" value="1"/>
</dbReference>
<proteinExistence type="inferred from homology"/>
<dbReference type="CDD" id="cd00306">
    <property type="entry name" value="Peptidases_S8_S53"/>
    <property type="match status" value="1"/>
</dbReference>
<evidence type="ECO:0000256" key="1">
    <source>
        <dbReference type="ARBA" id="ARBA00011073"/>
    </source>
</evidence>
<sequence length="431" mass="48351">MAHERHETSATLVELKVSSLDPSISEESQGESPSRLNMVSEHQANTAGELLEDGPWDQRSIRTKRKKKDKGAKSDKEKLSNARKACDWLQEFIGIDDRVFGPLTEQMALPRPIRVAVLDTGCNMNTGFFDEEHNQGDKQRVMREHWKDFLDDKSPEPVDDDGHGTKIATTLLMLLPRAELFIGRVAKNREHFTSPEVYDTISAAIHHAANVKEWNADIIALSFGFSRRPTLIENTIYEALGPNMRKRCLLIFAAANNRGGNEPERFPASYQPFVISARGTRHNGGFEDDYNPDGDGPLYGTLAVEVPCTHKWMREEKRSEVLTISGCSIAAPIMAAIAATYLQYAVWKLGCPGVTDPIVRQSLNRLFEYDGMLALFSFLTRNGGHRRYLVPSQLFDGEGIEKEKVWESTLLAAVKKLQQRVTVPSVNIIPE</sequence>
<dbReference type="Proteomes" id="UP000294003">
    <property type="component" value="Unassembled WGS sequence"/>
</dbReference>
<keyword evidence="3" id="KW-0378">Hydrolase</keyword>
<protein>
    <recommendedName>
        <fullName evidence="6">Peptidase S8/S53 domain-containing protein</fullName>
    </recommendedName>
</protein>
<feature type="compositionally biased region" description="Polar residues" evidence="5">
    <location>
        <begin position="20"/>
        <end position="46"/>
    </location>
</feature>
<organism evidence="7 8">
    <name type="scientific">Monosporascus cannonballus</name>
    <dbReference type="NCBI Taxonomy" id="155416"/>
    <lineage>
        <taxon>Eukaryota</taxon>
        <taxon>Fungi</taxon>
        <taxon>Dikarya</taxon>
        <taxon>Ascomycota</taxon>
        <taxon>Pezizomycotina</taxon>
        <taxon>Sordariomycetes</taxon>
        <taxon>Xylariomycetidae</taxon>
        <taxon>Xylariales</taxon>
        <taxon>Xylariales incertae sedis</taxon>
        <taxon>Monosporascus</taxon>
    </lineage>
</organism>
<comment type="similarity">
    <text evidence="1">Belongs to the peptidase S8 family.</text>
</comment>
<dbReference type="PANTHER" id="PTHR43399">
    <property type="entry name" value="SUBTILISIN-RELATED"/>
    <property type="match status" value="1"/>
</dbReference>
<evidence type="ECO:0000313" key="8">
    <source>
        <dbReference type="Proteomes" id="UP000294003"/>
    </source>
</evidence>
<feature type="compositionally biased region" description="Basic residues" evidence="5">
    <location>
        <begin position="61"/>
        <end position="70"/>
    </location>
</feature>
<dbReference type="SUPFAM" id="SSF52743">
    <property type="entry name" value="Subtilisin-like"/>
    <property type="match status" value="1"/>
</dbReference>
<keyword evidence="4" id="KW-0720">Serine protease</keyword>
<dbReference type="InterPro" id="IPR015500">
    <property type="entry name" value="Peptidase_S8_subtilisin-rel"/>
</dbReference>
<evidence type="ECO:0000256" key="3">
    <source>
        <dbReference type="ARBA" id="ARBA00022801"/>
    </source>
</evidence>
<accession>A0ABY0H5D3</accession>
<dbReference type="InterPro" id="IPR051048">
    <property type="entry name" value="Peptidase_S8/S53_subtilisin"/>
</dbReference>
<evidence type="ECO:0000259" key="6">
    <source>
        <dbReference type="Pfam" id="PF00082"/>
    </source>
</evidence>
<keyword evidence="2" id="KW-0645">Protease</keyword>
<evidence type="ECO:0000256" key="4">
    <source>
        <dbReference type="ARBA" id="ARBA00022825"/>
    </source>
</evidence>
<evidence type="ECO:0000313" key="7">
    <source>
        <dbReference type="EMBL" id="RYO82753.1"/>
    </source>
</evidence>
<comment type="caution">
    <text evidence="7">The sequence shown here is derived from an EMBL/GenBank/DDBJ whole genome shotgun (WGS) entry which is preliminary data.</text>
</comment>
<dbReference type="InterPro" id="IPR036852">
    <property type="entry name" value="Peptidase_S8/S53_dom_sf"/>
</dbReference>
<dbReference type="Pfam" id="PF00082">
    <property type="entry name" value="Peptidase_S8"/>
    <property type="match status" value="1"/>
</dbReference>
<feature type="region of interest" description="Disordered" evidence="5">
    <location>
        <begin position="1"/>
        <end position="80"/>
    </location>
</feature>
<dbReference type="InterPro" id="IPR000209">
    <property type="entry name" value="Peptidase_S8/S53_dom"/>
</dbReference>
<dbReference type="EMBL" id="QJNS01000207">
    <property type="protein sequence ID" value="RYO82753.1"/>
    <property type="molecule type" value="Genomic_DNA"/>
</dbReference>
<evidence type="ECO:0000256" key="5">
    <source>
        <dbReference type="SAM" id="MobiDB-lite"/>
    </source>
</evidence>
<name>A0ABY0H5D3_9PEZI</name>
<feature type="domain" description="Peptidase S8/S53" evidence="6">
    <location>
        <begin position="113"/>
        <end position="345"/>
    </location>
</feature>
<gene>
    <name evidence="7" type="ORF">DL762_006455</name>
</gene>
<evidence type="ECO:0000256" key="2">
    <source>
        <dbReference type="ARBA" id="ARBA00022670"/>
    </source>
</evidence>
<reference evidence="7 8" key="1">
    <citation type="submission" date="2018-06" db="EMBL/GenBank/DDBJ databases">
        <title>Complete Genomes of Monosporascus.</title>
        <authorList>
            <person name="Robinson A.J."/>
            <person name="Natvig D.O."/>
        </authorList>
    </citation>
    <scope>NUCLEOTIDE SEQUENCE [LARGE SCALE GENOMIC DNA]</scope>
    <source>
        <strain evidence="7 8">CBS 609.92</strain>
    </source>
</reference>
<keyword evidence="8" id="KW-1185">Reference proteome</keyword>
<dbReference type="Gene3D" id="3.40.50.200">
    <property type="entry name" value="Peptidase S8/S53 domain"/>
    <property type="match status" value="1"/>
</dbReference>
<feature type="compositionally biased region" description="Basic and acidic residues" evidence="5">
    <location>
        <begin position="71"/>
        <end position="80"/>
    </location>
</feature>
<dbReference type="PRINTS" id="PR00723">
    <property type="entry name" value="SUBTILISIN"/>
</dbReference>